<name>A0ABS8MDT4_9FLAO</name>
<feature type="domain" description="GmrSD restriction endonucleases N-terminal" evidence="1">
    <location>
        <begin position="31"/>
        <end position="249"/>
    </location>
</feature>
<keyword evidence="3" id="KW-1185">Reference proteome</keyword>
<organism evidence="2 3">
    <name type="scientific">Flavobacterium piscisymbiosum</name>
    <dbReference type="NCBI Taxonomy" id="2893753"/>
    <lineage>
        <taxon>Bacteria</taxon>
        <taxon>Pseudomonadati</taxon>
        <taxon>Bacteroidota</taxon>
        <taxon>Flavobacteriia</taxon>
        <taxon>Flavobacteriales</taxon>
        <taxon>Flavobacteriaceae</taxon>
        <taxon>Flavobacterium</taxon>
    </lineage>
</organism>
<sequence length="775" mass="92338">MNANYTLLDILNNNITIYNKDTNQLEPLVIENGIEIPMIQRDYAQGRLDDKTIFIREKFLKDIYDVLKSNQEGNNTSLKLDFVYGYIENSAFIPLDGQQRLTTLYIIHWFLAFKDKDDFSAIGLDKFNYKTRQSAKEFFKSINNFENQNKIKKECANNFNKLISVIKNQPWYNLKWDFDPTVKGILTTLTDVINIFSDISFSTLTQAEQKPLSFHFLKIDEYGLGDNLYIKMNARGKPLSDFENFKASFENIISNKTEISKEFIRKIDGIWLDSFWEYSLKSLPQIEVTEDIESITKKCDSLILEIIKKFTEYLYFKNNIGENYDFKDSNLEKIYSSEDNLHLLNSFLDLLCSQNYSEWETYFEGLFSDKKAKNKVSTNQTTLNFVQKIFDKASFSHFENLLFFSWLNFILRKQSITITDDLKDFIRITRNVINNINQKNKTSLETELRTDYYNEIIEIIDKIDISNPYKKLDLNSFSSRKRYIQYEINKYDLFKDDNVRKELLSEFEDHPTLRGLIFNFDLSPYKNEEIENIVANYYEMFRALNYRDIIRLLLCFGNYSVKLGNSNLGEFRFFGQNEKWHRVLASPDGEITPNFIELFKLFSKSKIENWNEFVENNVSNYIQQYENNWLWYCLKNEYKMILDHPIFTKNSENKIEIFYNQSLNSYHNNPFVFWFRYHCPIEIKKNIDEQNSSAQYTNYSRLYLKNGVQLEQYNNSWLIYNLNIDFKDSRIYYNEEKGYFVLECQNLIADLIPYIELLNTTNRSPSTLSKKLLTE</sequence>
<evidence type="ECO:0000313" key="2">
    <source>
        <dbReference type="EMBL" id="MCC9063619.1"/>
    </source>
</evidence>
<proteinExistence type="predicted"/>
<gene>
    <name evidence="2" type="ORF">LNP81_11530</name>
</gene>
<dbReference type="Proteomes" id="UP001430679">
    <property type="component" value="Unassembled WGS sequence"/>
</dbReference>
<dbReference type="Pfam" id="PF03235">
    <property type="entry name" value="GmrSD_N"/>
    <property type="match status" value="1"/>
</dbReference>
<dbReference type="RefSeq" id="WP_230035954.1">
    <property type="nucleotide sequence ID" value="NZ_JAJJMM010000001.1"/>
</dbReference>
<dbReference type="InterPro" id="IPR004919">
    <property type="entry name" value="GmrSD_N"/>
</dbReference>
<comment type="caution">
    <text evidence="2">The sequence shown here is derived from an EMBL/GenBank/DDBJ whole genome shotgun (WGS) entry which is preliminary data.</text>
</comment>
<reference evidence="2" key="1">
    <citation type="submission" date="2021-11" db="EMBL/GenBank/DDBJ databases">
        <title>Description of novel Flavobacterium species.</title>
        <authorList>
            <person name="Saticioglu I.B."/>
            <person name="Ay H."/>
            <person name="Altun S."/>
            <person name="Duman M."/>
        </authorList>
    </citation>
    <scope>NUCLEOTIDE SEQUENCE</scope>
    <source>
        <strain evidence="2">F-30</strain>
    </source>
</reference>
<evidence type="ECO:0000313" key="3">
    <source>
        <dbReference type="Proteomes" id="UP001430679"/>
    </source>
</evidence>
<accession>A0ABS8MDT4</accession>
<dbReference type="EMBL" id="JAJJMM010000001">
    <property type="protein sequence ID" value="MCC9063619.1"/>
    <property type="molecule type" value="Genomic_DNA"/>
</dbReference>
<evidence type="ECO:0000259" key="1">
    <source>
        <dbReference type="Pfam" id="PF03235"/>
    </source>
</evidence>
<protein>
    <submittedName>
        <fullName evidence="2">DUF262 domain-containing protein</fullName>
    </submittedName>
</protein>